<dbReference type="AlphaFoldDB" id="A0A653DPB2"/>
<keyword evidence="2" id="KW-1185">Reference proteome</keyword>
<dbReference type="OrthoDB" id="6369020at2759"/>
<reference evidence="1 2" key="1">
    <citation type="submission" date="2019-01" db="EMBL/GenBank/DDBJ databases">
        <authorList>
            <person name="Sayadi A."/>
        </authorList>
    </citation>
    <scope>NUCLEOTIDE SEQUENCE [LARGE SCALE GENOMIC DNA]</scope>
</reference>
<name>A0A653DPB2_CALMS</name>
<feature type="non-terminal residue" evidence="1">
    <location>
        <position position="1"/>
    </location>
</feature>
<sequence>QTRFAARSVCASSRHSHNLFAKCCYWKIPPSLQELGKCVENLYGCIGSIFSPRCPNLPAKILRIFKNFKRIILPAS</sequence>
<evidence type="ECO:0000313" key="1">
    <source>
        <dbReference type="EMBL" id="VEN61362.1"/>
    </source>
</evidence>
<protein>
    <submittedName>
        <fullName evidence="1">Uncharacterized protein</fullName>
    </submittedName>
</protein>
<organism evidence="1 2">
    <name type="scientific">Callosobruchus maculatus</name>
    <name type="common">Southern cowpea weevil</name>
    <name type="synonym">Pulse bruchid</name>
    <dbReference type="NCBI Taxonomy" id="64391"/>
    <lineage>
        <taxon>Eukaryota</taxon>
        <taxon>Metazoa</taxon>
        <taxon>Ecdysozoa</taxon>
        <taxon>Arthropoda</taxon>
        <taxon>Hexapoda</taxon>
        <taxon>Insecta</taxon>
        <taxon>Pterygota</taxon>
        <taxon>Neoptera</taxon>
        <taxon>Endopterygota</taxon>
        <taxon>Coleoptera</taxon>
        <taxon>Polyphaga</taxon>
        <taxon>Cucujiformia</taxon>
        <taxon>Chrysomeloidea</taxon>
        <taxon>Chrysomelidae</taxon>
        <taxon>Bruchinae</taxon>
        <taxon>Bruchini</taxon>
        <taxon>Callosobruchus</taxon>
    </lineage>
</organism>
<gene>
    <name evidence="1" type="ORF">CALMAC_LOCUS18794</name>
</gene>
<dbReference type="EMBL" id="CAACVG010013155">
    <property type="protein sequence ID" value="VEN61362.1"/>
    <property type="molecule type" value="Genomic_DNA"/>
</dbReference>
<evidence type="ECO:0000313" key="2">
    <source>
        <dbReference type="Proteomes" id="UP000410492"/>
    </source>
</evidence>
<dbReference type="Proteomes" id="UP000410492">
    <property type="component" value="Unassembled WGS sequence"/>
</dbReference>
<proteinExistence type="predicted"/>
<accession>A0A653DPB2</accession>